<gene>
    <name evidence="2" type="ORF">J8J14_18635</name>
</gene>
<name>A0ABS4AID8_9PROT</name>
<protein>
    <submittedName>
        <fullName evidence="2">Uncharacterized protein</fullName>
    </submittedName>
</protein>
<organism evidence="2 3">
    <name type="scientific">Pararoseomonas baculiformis</name>
    <dbReference type="NCBI Taxonomy" id="2820812"/>
    <lineage>
        <taxon>Bacteria</taxon>
        <taxon>Pseudomonadati</taxon>
        <taxon>Pseudomonadota</taxon>
        <taxon>Alphaproteobacteria</taxon>
        <taxon>Acetobacterales</taxon>
        <taxon>Acetobacteraceae</taxon>
        <taxon>Pararoseomonas</taxon>
    </lineage>
</organism>
<sequence length="138" mass="14929">MWRTHRRERNWDMVRPTCLQWLAKADIPIPNEVGPAYMAGAVLRAYAEIQDRSLAQLLKAWPILAPPEAPPLAPLLPPAGEVAGAHPAATGGEQPEPQPGVTLSQMVELYRAERDLAGKSADELAAAARRSDEVHGLG</sequence>
<comment type="caution">
    <text evidence="2">The sequence shown here is derived from an EMBL/GenBank/DDBJ whole genome shotgun (WGS) entry which is preliminary data.</text>
</comment>
<evidence type="ECO:0000256" key="1">
    <source>
        <dbReference type="SAM" id="MobiDB-lite"/>
    </source>
</evidence>
<feature type="region of interest" description="Disordered" evidence="1">
    <location>
        <begin position="70"/>
        <end position="100"/>
    </location>
</feature>
<evidence type="ECO:0000313" key="3">
    <source>
        <dbReference type="Proteomes" id="UP000681594"/>
    </source>
</evidence>
<reference evidence="2 3" key="1">
    <citation type="submission" date="2021-03" db="EMBL/GenBank/DDBJ databases">
        <authorList>
            <person name="So Y."/>
        </authorList>
    </citation>
    <scope>NUCLEOTIDE SEQUENCE [LARGE SCALE GENOMIC DNA]</scope>
    <source>
        <strain evidence="2 3">SSH11</strain>
    </source>
</reference>
<dbReference type="RefSeq" id="WP_209381067.1">
    <property type="nucleotide sequence ID" value="NZ_JAGIZB010000021.1"/>
</dbReference>
<keyword evidence="3" id="KW-1185">Reference proteome</keyword>
<proteinExistence type="predicted"/>
<dbReference type="EMBL" id="JAGIZB010000021">
    <property type="protein sequence ID" value="MBP0446797.1"/>
    <property type="molecule type" value="Genomic_DNA"/>
</dbReference>
<evidence type="ECO:0000313" key="2">
    <source>
        <dbReference type="EMBL" id="MBP0446797.1"/>
    </source>
</evidence>
<dbReference type="Proteomes" id="UP000681594">
    <property type="component" value="Unassembled WGS sequence"/>
</dbReference>
<accession>A0ABS4AID8</accession>